<evidence type="ECO:0000313" key="3">
    <source>
        <dbReference type="Proteomes" id="UP001140560"/>
    </source>
</evidence>
<dbReference type="Pfam" id="PF03992">
    <property type="entry name" value="ABM"/>
    <property type="match status" value="1"/>
</dbReference>
<feature type="domain" description="ABM" evidence="1">
    <location>
        <begin position="4"/>
        <end position="98"/>
    </location>
</feature>
<dbReference type="InterPro" id="IPR011008">
    <property type="entry name" value="Dimeric_a/b-barrel"/>
</dbReference>
<comment type="caution">
    <text evidence="2">The sequence shown here is derived from an EMBL/GenBank/DDBJ whole genome shotgun (WGS) entry which is preliminary data.</text>
</comment>
<reference evidence="2" key="1">
    <citation type="submission" date="2022-10" db="EMBL/GenBank/DDBJ databases">
        <title>Tapping the CABI collections for fungal endophytes: first genome assemblies for Collariella, Neodidymelliopsis, Ascochyta clinopodiicola, Didymella pomorum, Didymosphaeria variabile, Neocosmospora piperis and Neocucurbitaria cava.</title>
        <authorList>
            <person name="Hill R."/>
        </authorList>
    </citation>
    <scope>NUCLEOTIDE SEQUENCE</scope>
    <source>
        <strain evidence="2">IMI 356814</strain>
    </source>
</reference>
<dbReference type="InterPro" id="IPR007138">
    <property type="entry name" value="ABM_dom"/>
</dbReference>
<dbReference type="PANTHER" id="PTHR40624:SF1">
    <property type="entry name" value="BIOSYNTHESIS MONOOXYGENASE, PUTATIVE (AFU_ORTHOLOGUE AFUA_1G12025)-RELATED"/>
    <property type="match status" value="1"/>
</dbReference>
<dbReference type="EMBL" id="JAPEUY010000002">
    <property type="protein sequence ID" value="KAJ4376018.1"/>
    <property type="molecule type" value="Genomic_DNA"/>
</dbReference>
<gene>
    <name evidence="2" type="ORF">N0V83_001298</name>
</gene>
<name>A0A9W8YF01_9PLEO</name>
<organism evidence="2 3">
    <name type="scientific">Neocucurbitaria cava</name>
    <dbReference type="NCBI Taxonomy" id="798079"/>
    <lineage>
        <taxon>Eukaryota</taxon>
        <taxon>Fungi</taxon>
        <taxon>Dikarya</taxon>
        <taxon>Ascomycota</taxon>
        <taxon>Pezizomycotina</taxon>
        <taxon>Dothideomycetes</taxon>
        <taxon>Pleosporomycetidae</taxon>
        <taxon>Pleosporales</taxon>
        <taxon>Pleosporineae</taxon>
        <taxon>Cucurbitariaceae</taxon>
        <taxon>Neocucurbitaria</taxon>
    </lineage>
</organism>
<proteinExistence type="predicted"/>
<dbReference type="Gene3D" id="3.30.70.100">
    <property type="match status" value="1"/>
</dbReference>
<dbReference type="PANTHER" id="PTHR40624">
    <property type="entry name" value="BIOSYNTHESIS MONOOXYGENASE, PUTATIVE (AFU_ORTHOLOGUE AFUA_1G12025)-RELATED"/>
    <property type="match status" value="1"/>
</dbReference>
<sequence>MTGILTTAKLTFKSPEAREKAIDAFRKVIAFTNPNEPEVLAYVCALPVDDTTKTEIYMIEEYASQAASDAHLATQPVQDLINLFTTGDVLAGAPEVHNSFVAAKNTSESPVPVSSNPAILLVNVGYKAGTTANALSGWKSTGERALSSVKGFHVFVAAEDKESSSVRAVYVLDGWKAAEEFEKSGIEKQTEKDRAGGVETVKIRAVDGYVKRDDRSKL</sequence>
<dbReference type="PROSITE" id="PS51725">
    <property type="entry name" value="ABM"/>
    <property type="match status" value="1"/>
</dbReference>
<dbReference type="Proteomes" id="UP001140560">
    <property type="component" value="Unassembled WGS sequence"/>
</dbReference>
<dbReference type="OrthoDB" id="4520428at2759"/>
<accession>A0A9W8YF01</accession>
<dbReference type="SUPFAM" id="SSF54909">
    <property type="entry name" value="Dimeric alpha+beta barrel"/>
    <property type="match status" value="1"/>
</dbReference>
<evidence type="ECO:0000259" key="1">
    <source>
        <dbReference type="PROSITE" id="PS51725"/>
    </source>
</evidence>
<dbReference type="AlphaFoldDB" id="A0A9W8YF01"/>
<keyword evidence="3" id="KW-1185">Reference proteome</keyword>
<evidence type="ECO:0000313" key="2">
    <source>
        <dbReference type="EMBL" id="KAJ4376018.1"/>
    </source>
</evidence>
<protein>
    <recommendedName>
        <fullName evidence="1">ABM domain-containing protein</fullName>
    </recommendedName>
</protein>